<evidence type="ECO:0000256" key="7">
    <source>
        <dbReference type="ARBA" id="ARBA00023056"/>
    </source>
</evidence>
<dbReference type="PATRIC" id="fig|1121439.3.peg.1067"/>
<dbReference type="Gene3D" id="3.40.50.2000">
    <property type="entry name" value="Glycogen Phosphorylase B"/>
    <property type="match status" value="2"/>
</dbReference>
<evidence type="ECO:0000313" key="11">
    <source>
        <dbReference type="EMBL" id="EPR34621.1"/>
    </source>
</evidence>
<dbReference type="RefSeq" id="WP_020886548.1">
    <property type="nucleotide sequence ID" value="NZ_ATHI01000007.1"/>
</dbReference>
<evidence type="ECO:0000313" key="12">
    <source>
        <dbReference type="Proteomes" id="UP000014975"/>
    </source>
</evidence>
<evidence type="ECO:0000259" key="9">
    <source>
        <dbReference type="Pfam" id="PF00534"/>
    </source>
</evidence>
<reference evidence="11 12" key="1">
    <citation type="journal article" date="2013" name="Genome Announc.">
        <title>Draft genome sequences for three mercury-methylating, sulfate-reducing bacteria.</title>
        <authorList>
            <person name="Brown S.D."/>
            <person name="Hurt R.A.Jr."/>
            <person name="Gilmour C.C."/>
            <person name="Elias D.A."/>
        </authorList>
    </citation>
    <scope>NUCLEOTIDE SEQUENCE [LARGE SCALE GENOMIC DNA]</scope>
    <source>
        <strain evidence="11 12">DSM 16529</strain>
    </source>
</reference>
<dbReference type="STRING" id="1121439.dsat_2663"/>
<keyword evidence="7 8" id="KW-0320">Glycogen biosynthesis</keyword>
<proteinExistence type="inferred from homology"/>
<evidence type="ECO:0000259" key="10">
    <source>
        <dbReference type="Pfam" id="PF08323"/>
    </source>
</evidence>
<dbReference type="Pfam" id="PF00534">
    <property type="entry name" value="Glycos_transf_1"/>
    <property type="match status" value="1"/>
</dbReference>
<dbReference type="InterPro" id="IPR011835">
    <property type="entry name" value="GS/SS"/>
</dbReference>
<comment type="caution">
    <text evidence="11">The sequence shown here is derived from an EMBL/GenBank/DDBJ whole genome shotgun (WGS) entry which is preliminary data.</text>
</comment>
<protein>
    <recommendedName>
        <fullName evidence="8">Glycogen synthase</fullName>
        <ecNumber evidence="8">2.4.1.21</ecNumber>
    </recommendedName>
    <alternativeName>
        <fullName evidence="8">Starch [bacterial glycogen] synthase</fullName>
    </alternativeName>
</protein>
<keyword evidence="6 8" id="KW-0808">Transferase</keyword>
<dbReference type="InterPro" id="IPR001296">
    <property type="entry name" value="Glyco_trans_1"/>
</dbReference>
<dbReference type="Proteomes" id="UP000014975">
    <property type="component" value="Unassembled WGS sequence"/>
</dbReference>
<dbReference type="HAMAP" id="MF_00484">
    <property type="entry name" value="Glycogen_synth"/>
    <property type="match status" value="1"/>
</dbReference>
<feature type="domain" description="Glycosyl transferase family 1" evidence="9">
    <location>
        <begin position="304"/>
        <end position="459"/>
    </location>
</feature>
<evidence type="ECO:0000256" key="1">
    <source>
        <dbReference type="ARBA" id="ARBA00001478"/>
    </source>
</evidence>
<keyword evidence="5 8" id="KW-0328">Glycosyltransferase</keyword>
<dbReference type="eggNOG" id="COG0297">
    <property type="taxonomic scope" value="Bacteria"/>
</dbReference>
<dbReference type="SUPFAM" id="SSF53756">
    <property type="entry name" value="UDP-Glycosyltransferase/glycogen phosphorylase"/>
    <property type="match status" value="1"/>
</dbReference>
<dbReference type="InterPro" id="IPR013534">
    <property type="entry name" value="Starch_synth_cat_dom"/>
</dbReference>
<dbReference type="GO" id="GO:0005978">
    <property type="term" value="P:glycogen biosynthetic process"/>
    <property type="evidence" value="ECO:0007669"/>
    <property type="project" value="UniProtKB-UniRule"/>
</dbReference>
<dbReference type="PANTHER" id="PTHR45825:SF11">
    <property type="entry name" value="ALPHA AMYLASE DOMAIN-CONTAINING PROTEIN"/>
    <property type="match status" value="1"/>
</dbReference>
<evidence type="ECO:0000256" key="4">
    <source>
        <dbReference type="ARBA" id="ARBA00010281"/>
    </source>
</evidence>
<sequence length="490" mass="55857">MATGAQERYDVIFVTSEMFPFSKTGGLADVLGALPPALARQGLKVGVVTPLYGRMKAEEFDPRLVSSDCHVGYPWPPITAEIYQAEYHGVTVWFVARDEYFDRRQYYNTYKGDYFDNCERFTFFSRAVVEWIKRLGKAPAVIHVNDWQSALVPVWIHYLKRSDPFWTDAKTILTIHNLAFQGRFSSRLFFDSGLPHEAWHMEGCEFWGDFNLLKSGIAHADCISTVSPSYAEEILTPEFGCGLEGILAKRAHCLHGIINGADYDVWDPAKDKFLPSCYSPQRMTGKMWCKKKLIREYYLSDMLEQRPIMGFIGRLRRQKGIDLLIDIMPQVMDLNVGVIVLGEGNLDFEARLLEMMEEYQGQLHVIVGYTEELAHRIQAGCDIFLMPSRYEPCGLTQMYALRYGTPPVATAVGGLKDTIVPYPDPEATGFTFDEPDSGLFLDAIATACALWEDRKAWEEMVMRAMTQDFRWDRSAEQYLALYRSLGLEAP</sequence>
<comment type="function">
    <text evidence="2 8">Synthesizes alpha-1,4-glucan chains using ADP-glucose.</text>
</comment>
<dbReference type="EC" id="2.4.1.21" evidence="8"/>
<accession>S7TD90</accession>
<evidence type="ECO:0000256" key="2">
    <source>
        <dbReference type="ARBA" id="ARBA00002764"/>
    </source>
</evidence>
<comment type="catalytic activity">
    <reaction evidence="1 8">
        <text>[(1-&gt;4)-alpha-D-glucosyl](n) + ADP-alpha-D-glucose = [(1-&gt;4)-alpha-D-glucosyl](n+1) + ADP + H(+)</text>
        <dbReference type="Rhea" id="RHEA:18189"/>
        <dbReference type="Rhea" id="RHEA-COMP:9584"/>
        <dbReference type="Rhea" id="RHEA-COMP:9587"/>
        <dbReference type="ChEBI" id="CHEBI:15378"/>
        <dbReference type="ChEBI" id="CHEBI:15444"/>
        <dbReference type="ChEBI" id="CHEBI:57498"/>
        <dbReference type="ChEBI" id="CHEBI:456216"/>
        <dbReference type="EC" id="2.4.1.21"/>
    </reaction>
</comment>
<dbReference type="GO" id="GO:0009011">
    <property type="term" value="F:alpha-1,4-glucan glucosyltransferase (ADP-glucose donor) activity"/>
    <property type="evidence" value="ECO:0007669"/>
    <property type="project" value="UniProtKB-UniRule"/>
</dbReference>
<dbReference type="CDD" id="cd03791">
    <property type="entry name" value="GT5_Glycogen_synthase_DULL1-like"/>
    <property type="match status" value="1"/>
</dbReference>
<dbReference type="AlphaFoldDB" id="S7TD90"/>
<comment type="pathway">
    <text evidence="3 8">Glycan biosynthesis; glycogen biosynthesis.</text>
</comment>
<feature type="domain" description="Starch synthase catalytic" evidence="10">
    <location>
        <begin position="11"/>
        <end position="248"/>
    </location>
</feature>
<dbReference type="NCBIfam" id="TIGR02095">
    <property type="entry name" value="glgA"/>
    <property type="match status" value="1"/>
</dbReference>
<evidence type="ECO:0000256" key="6">
    <source>
        <dbReference type="ARBA" id="ARBA00022679"/>
    </source>
</evidence>
<dbReference type="NCBIfam" id="NF001899">
    <property type="entry name" value="PRK00654.1-2"/>
    <property type="match status" value="1"/>
</dbReference>
<name>S7TD90_9BACT</name>
<dbReference type="GO" id="GO:0004373">
    <property type="term" value="F:alpha-1,4-glucan glucosyltransferase (UDP-glucose donor) activity"/>
    <property type="evidence" value="ECO:0007669"/>
    <property type="project" value="InterPro"/>
</dbReference>
<comment type="similarity">
    <text evidence="4 8">Belongs to the glycosyltransferase 1 family. Bacterial/plant glycogen synthase subfamily.</text>
</comment>
<keyword evidence="12" id="KW-1185">Reference proteome</keyword>
<dbReference type="PANTHER" id="PTHR45825">
    <property type="entry name" value="GRANULE-BOUND STARCH SYNTHASE 1, CHLOROPLASTIC/AMYLOPLASTIC"/>
    <property type="match status" value="1"/>
</dbReference>
<dbReference type="UniPathway" id="UPA00164"/>
<dbReference type="Pfam" id="PF08323">
    <property type="entry name" value="Glyco_transf_5"/>
    <property type="match status" value="1"/>
</dbReference>
<gene>
    <name evidence="8" type="primary">glgA</name>
    <name evidence="11" type="ORF">dsat_2663</name>
</gene>
<evidence type="ECO:0000256" key="8">
    <source>
        <dbReference type="HAMAP-Rule" id="MF_00484"/>
    </source>
</evidence>
<dbReference type="OrthoDB" id="9808590at2"/>
<dbReference type="EMBL" id="ATHI01000007">
    <property type="protein sequence ID" value="EPR34621.1"/>
    <property type="molecule type" value="Genomic_DNA"/>
</dbReference>
<evidence type="ECO:0000256" key="3">
    <source>
        <dbReference type="ARBA" id="ARBA00004964"/>
    </source>
</evidence>
<organism evidence="11 12">
    <name type="scientific">Alkalidesulfovibrio alkalitolerans DSM 16529</name>
    <dbReference type="NCBI Taxonomy" id="1121439"/>
    <lineage>
        <taxon>Bacteria</taxon>
        <taxon>Pseudomonadati</taxon>
        <taxon>Thermodesulfobacteriota</taxon>
        <taxon>Desulfovibrionia</taxon>
        <taxon>Desulfovibrionales</taxon>
        <taxon>Desulfovibrionaceae</taxon>
        <taxon>Alkalidesulfovibrio</taxon>
    </lineage>
</organism>
<feature type="binding site" evidence="8">
    <location>
        <position position="23"/>
    </location>
    <ligand>
        <name>ADP-alpha-D-glucose</name>
        <dbReference type="ChEBI" id="CHEBI:57498"/>
    </ligand>
</feature>
<evidence type="ECO:0000256" key="5">
    <source>
        <dbReference type="ARBA" id="ARBA00022676"/>
    </source>
</evidence>